<dbReference type="Gene3D" id="3.30.700.10">
    <property type="entry name" value="Glycoprotein, Type 4 Pilin"/>
    <property type="match status" value="1"/>
</dbReference>
<evidence type="ECO:0000313" key="2">
    <source>
        <dbReference type="EMBL" id="DAB38270.1"/>
    </source>
</evidence>
<comment type="caution">
    <text evidence="2">The sequence shown here is derived from an EMBL/GenBank/DDBJ whole genome shotgun (WGS) entry which is preliminary data.</text>
</comment>
<accession>A0A2D3WGR5</accession>
<name>A0A2D3WGR5_9BACT</name>
<dbReference type="PROSITE" id="PS00409">
    <property type="entry name" value="PROKAR_NTER_METHYL"/>
    <property type="match status" value="1"/>
</dbReference>
<proteinExistence type="predicted"/>
<dbReference type="SUPFAM" id="SSF54523">
    <property type="entry name" value="Pili subunits"/>
    <property type="match status" value="1"/>
</dbReference>
<reference evidence="2 3" key="1">
    <citation type="journal article" date="2017" name="Front. Microbiol.">
        <title>Comparative Genomic Analysis of the Class Epsilonproteobacteria and Proposed Reclassification to Epsilonbacteraeota (phyl. nov.).</title>
        <authorList>
            <person name="Waite D.W."/>
            <person name="Vanwonterghem I."/>
            <person name="Rinke C."/>
            <person name="Parks D.H."/>
            <person name="Zhang Y."/>
            <person name="Takai K."/>
            <person name="Sievert S.M."/>
            <person name="Simon J."/>
            <person name="Campbell B.J."/>
            <person name="Hanson T.E."/>
            <person name="Woyke T."/>
            <person name="Klotz M.G."/>
            <person name="Hugenholtz P."/>
        </authorList>
    </citation>
    <scope>NUCLEOTIDE SEQUENCE [LARGE SCALE GENOMIC DNA]</scope>
    <source>
        <strain evidence="2">UBA12443</strain>
    </source>
</reference>
<protein>
    <recommendedName>
        <fullName evidence="4">Prepilin-type N-terminal cleavage/methylation domain-containing protein</fullName>
    </recommendedName>
</protein>
<dbReference type="InterPro" id="IPR045584">
    <property type="entry name" value="Pilin-like"/>
</dbReference>
<dbReference type="InterPro" id="IPR012902">
    <property type="entry name" value="N_methyl_site"/>
</dbReference>
<dbReference type="EMBL" id="DLUI01000099">
    <property type="protein sequence ID" value="DAB38270.1"/>
    <property type="molecule type" value="Genomic_DNA"/>
</dbReference>
<dbReference type="RefSeq" id="WP_294896115.1">
    <property type="nucleotide sequence ID" value="NZ_DLUI01000099.1"/>
</dbReference>
<feature type="transmembrane region" description="Helical" evidence="1">
    <location>
        <begin position="12"/>
        <end position="31"/>
    </location>
</feature>
<keyword evidence="1" id="KW-1133">Transmembrane helix</keyword>
<sequence length="186" mass="20435">MKQYTGMRKGISLVEMIIAIILFAALATIGLKYSKNYINTDLQAMKARVAAAMEQGRQLSDAYKIYTVEYGDLNQTSDLNSTASMVMTNLPVPVSEITTNTIWDYNSSISTTYTKKAFTIPVDANDSLTSDEQYCKLWNRDFNTSITELNVSAGENMGTVDGYLAAGIMNFCAGTTGTYTIFVTLP</sequence>
<dbReference type="AlphaFoldDB" id="A0A2D3WGR5"/>
<evidence type="ECO:0000313" key="3">
    <source>
        <dbReference type="Proteomes" id="UP000228859"/>
    </source>
</evidence>
<keyword evidence="1" id="KW-0472">Membrane</keyword>
<evidence type="ECO:0008006" key="4">
    <source>
        <dbReference type="Google" id="ProtNLM"/>
    </source>
</evidence>
<gene>
    <name evidence="2" type="ORF">CFH83_06875</name>
</gene>
<evidence type="ECO:0000256" key="1">
    <source>
        <dbReference type="SAM" id="Phobius"/>
    </source>
</evidence>
<organism evidence="2 3">
    <name type="scientific">Sulfuricurvum kujiense</name>
    <dbReference type="NCBI Taxonomy" id="148813"/>
    <lineage>
        <taxon>Bacteria</taxon>
        <taxon>Pseudomonadati</taxon>
        <taxon>Campylobacterota</taxon>
        <taxon>Epsilonproteobacteria</taxon>
        <taxon>Campylobacterales</taxon>
        <taxon>Sulfurimonadaceae</taxon>
        <taxon>Sulfuricurvum</taxon>
    </lineage>
</organism>
<dbReference type="Proteomes" id="UP000228859">
    <property type="component" value="Unassembled WGS sequence"/>
</dbReference>
<keyword evidence="1" id="KW-0812">Transmembrane</keyword>